<dbReference type="FunFam" id="3.20.20.10:FF:000002">
    <property type="entry name" value="Alanine racemase"/>
    <property type="match status" value="1"/>
</dbReference>
<sequence>MNTGEFYRDTWAEIDLSCIEENIRSFRHLLPDTTEIMAVVKANGYGHGAVPVAKTALEAGATYLAVALLDEAVSLRQQGIKAPILVLGRTRPEDAVLAAEYHIALTVFQASWAREASDHLQDGQRVALHLKVDTGMGRIGTRDKEETQELVLTIEKSPFLQLEGVFTHFATADELESPLVKKQFERFSESLDWLKEWGTVPRYIHCGNSAASLRFPKQIFNIARIGISMYGLAPSGELKNVLPIPLKEAFTLNTRLVHVKKVKPGDTISYGATYTAKEEEWIGTLPIGYADGWQRRYANHGHAIAGGIKVPFAGRICMDQCMVRLPFEMKVGDLVTLIGEQGSEKISMDDVALQNDTINYEIPCLITSRVPRIYKKQGRILEKVNVILNF</sequence>
<evidence type="ECO:0000256" key="7">
    <source>
        <dbReference type="PIRSR" id="PIRSR600821-52"/>
    </source>
</evidence>
<protein>
    <recommendedName>
        <fullName evidence="5">Alanine racemase</fullName>
        <ecNumber evidence="5">5.1.1.1</ecNumber>
    </recommendedName>
</protein>
<name>A0A1H0CBR6_9BACL</name>
<feature type="active site" description="Proton acceptor; specific for D-alanine" evidence="5">
    <location>
        <position position="41"/>
    </location>
</feature>
<dbReference type="PROSITE" id="PS00395">
    <property type="entry name" value="ALANINE_RACEMASE"/>
    <property type="match status" value="1"/>
</dbReference>
<evidence type="ECO:0000256" key="5">
    <source>
        <dbReference type="HAMAP-Rule" id="MF_01201"/>
    </source>
</evidence>
<evidence type="ECO:0000313" key="9">
    <source>
        <dbReference type="EMBL" id="SDN55354.1"/>
    </source>
</evidence>
<dbReference type="SMART" id="SM01005">
    <property type="entry name" value="Ala_racemase_C"/>
    <property type="match status" value="1"/>
</dbReference>
<organism evidence="9 10">
    <name type="scientific">Fictibacillus solisalsi</name>
    <dbReference type="NCBI Taxonomy" id="459525"/>
    <lineage>
        <taxon>Bacteria</taxon>
        <taxon>Bacillati</taxon>
        <taxon>Bacillota</taxon>
        <taxon>Bacilli</taxon>
        <taxon>Bacillales</taxon>
        <taxon>Fictibacillaceae</taxon>
        <taxon>Fictibacillus</taxon>
    </lineage>
</organism>
<feature type="binding site" evidence="5 7">
    <location>
        <position position="318"/>
    </location>
    <ligand>
        <name>substrate</name>
    </ligand>
</feature>
<dbReference type="EMBL" id="FNHW01000007">
    <property type="protein sequence ID" value="SDN55354.1"/>
    <property type="molecule type" value="Genomic_DNA"/>
</dbReference>
<dbReference type="SUPFAM" id="SSF50621">
    <property type="entry name" value="Alanine racemase C-terminal domain-like"/>
    <property type="match status" value="1"/>
</dbReference>
<dbReference type="Pfam" id="PF01168">
    <property type="entry name" value="Ala_racemase_N"/>
    <property type="match status" value="1"/>
</dbReference>
<keyword evidence="10" id="KW-1185">Reference proteome</keyword>
<dbReference type="GO" id="GO:0009252">
    <property type="term" value="P:peptidoglycan biosynthetic process"/>
    <property type="evidence" value="ECO:0007669"/>
    <property type="project" value="TreeGrafter"/>
</dbReference>
<dbReference type="HAMAP" id="MF_01201">
    <property type="entry name" value="Ala_racemase"/>
    <property type="match status" value="1"/>
</dbReference>
<dbReference type="CDD" id="cd00430">
    <property type="entry name" value="PLPDE_III_AR"/>
    <property type="match status" value="1"/>
</dbReference>
<dbReference type="GO" id="GO:0030632">
    <property type="term" value="P:D-alanine biosynthetic process"/>
    <property type="evidence" value="ECO:0007669"/>
    <property type="project" value="UniProtKB-UniRule"/>
</dbReference>
<evidence type="ECO:0000313" key="10">
    <source>
        <dbReference type="Proteomes" id="UP000199544"/>
    </source>
</evidence>
<dbReference type="Proteomes" id="UP000199544">
    <property type="component" value="Unassembled WGS sequence"/>
</dbReference>
<comment type="function">
    <text evidence="5">Catalyzes the interconversion of L-alanine and D-alanine. May also act on other amino acids.</text>
</comment>
<dbReference type="NCBIfam" id="TIGR00492">
    <property type="entry name" value="alr"/>
    <property type="match status" value="1"/>
</dbReference>
<dbReference type="GO" id="GO:0005829">
    <property type="term" value="C:cytosol"/>
    <property type="evidence" value="ECO:0007669"/>
    <property type="project" value="TreeGrafter"/>
</dbReference>
<comment type="similarity">
    <text evidence="5">Belongs to the alanine racemase family.</text>
</comment>
<dbReference type="InterPro" id="IPR001608">
    <property type="entry name" value="Ala_racemase_N"/>
</dbReference>
<dbReference type="InterPro" id="IPR009006">
    <property type="entry name" value="Ala_racemase/Decarboxylase_C"/>
</dbReference>
<dbReference type="PRINTS" id="PR00992">
    <property type="entry name" value="ALARACEMASE"/>
</dbReference>
<evidence type="ECO:0000256" key="1">
    <source>
        <dbReference type="ARBA" id="ARBA00000316"/>
    </source>
</evidence>
<comment type="cofactor">
    <cofactor evidence="2 5 6">
        <name>pyridoxal 5'-phosphate</name>
        <dbReference type="ChEBI" id="CHEBI:597326"/>
    </cofactor>
</comment>
<dbReference type="EC" id="5.1.1.1" evidence="5"/>
<accession>A0A1H0CBR6</accession>
<dbReference type="InterPro" id="IPR000821">
    <property type="entry name" value="Ala_racemase"/>
</dbReference>
<dbReference type="InterPro" id="IPR029066">
    <property type="entry name" value="PLP-binding_barrel"/>
</dbReference>
<keyword evidence="4 5" id="KW-0413">Isomerase</keyword>
<dbReference type="STRING" id="459525.SAMN04488137_4870"/>
<evidence type="ECO:0000256" key="4">
    <source>
        <dbReference type="ARBA" id="ARBA00023235"/>
    </source>
</evidence>
<comment type="pathway">
    <text evidence="5">Amino-acid biosynthesis; D-alanine biosynthesis; D-alanine from L-alanine: step 1/1.</text>
</comment>
<feature type="active site" description="Proton acceptor; specific for L-alanine" evidence="5">
    <location>
        <position position="270"/>
    </location>
</feature>
<evidence type="ECO:0000256" key="3">
    <source>
        <dbReference type="ARBA" id="ARBA00022898"/>
    </source>
</evidence>
<dbReference type="UniPathway" id="UPA00042">
    <property type="reaction ID" value="UER00497"/>
</dbReference>
<dbReference type="Gene3D" id="2.40.37.10">
    <property type="entry name" value="Lyase, Ornithine Decarboxylase, Chain A, domain 1"/>
    <property type="match status" value="1"/>
</dbReference>
<dbReference type="PANTHER" id="PTHR30511">
    <property type="entry name" value="ALANINE RACEMASE"/>
    <property type="match status" value="1"/>
</dbReference>
<dbReference type="PANTHER" id="PTHR30511:SF0">
    <property type="entry name" value="ALANINE RACEMASE, CATABOLIC-RELATED"/>
    <property type="match status" value="1"/>
</dbReference>
<dbReference type="Gene3D" id="3.20.20.10">
    <property type="entry name" value="Alanine racemase"/>
    <property type="match status" value="1"/>
</dbReference>
<dbReference type="SUPFAM" id="SSF51419">
    <property type="entry name" value="PLP-binding barrel"/>
    <property type="match status" value="1"/>
</dbReference>
<gene>
    <name evidence="9" type="ORF">SAMN04488137_4870</name>
</gene>
<dbReference type="Pfam" id="PF00842">
    <property type="entry name" value="Ala_racemase_C"/>
    <property type="match status" value="1"/>
</dbReference>
<feature type="binding site" evidence="5 7">
    <location>
        <position position="138"/>
    </location>
    <ligand>
        <name>substrate</name>
    </ligand>
</feature>
<comment type="catalytic activity">
    <reaction evidence="1 5">
        <text>L-alanine = D-alanine</text>
        <dbReference type="Rhea" id="RHEA:20249"/>
        <dbReference type="ChEBI" id="CHEBI:57416"/>
        <dbReference type="ChEBI" id="CHEBI:57972"/>
        <dbReference type="EC" id="5.1.1.1"/>
    </reaction>
</comment>
<keyword evidence="3 5" id="KW-0663">Pyridoxal phosphate</keyword>
<feature type="domain" description="Alanine racemase C-terminal" evidence="8">
    <location>
        <begin position="249"/>
        <end position="375"/>
    </location>
</feature>
<dbReference type="AlphaFoldDB" id="A0A1H0CBR6"/>
<dbReference type="InterPro" id="IPR020622">
    <property type="entry name" value="Ala_racemase_pyridoxalP-BS"/>
</dbReference>
<dbReference type="GO" id="GO:0008784">
    <property type="term" value="F:alanine racemase activity"/>
    <property type="evidence" value="ECO:0007669"/>
    <property type="project" value="UniProtKB-UniRule"/>
</dbReference>
<proteinExistence type="inferred from homology"/>
<evidence type="ECO:0000259" key="8">
    <source>
        <dbReference type="SMART" id="SM01005"/>
    </source>
</evidence>
<evidence type="ECO:0000256" key="2">
    <source>
        <dbReference type="ARBA" id="ARBA00001933"/>
    </source>
</evidence>
<reference evidence="10" key="1">
    <citation type="submission" date="2016-10" db="EMBL/GenBank/DDBJ databases">
        <authorList>
            <person name="Varghese N."/>
            <person name="Submissions S."/>
        </authorList>
    </citation>
    <scope>NUCLEOTIDE SEQUENCE [LARGE SCALE GENOMIC DNA]</scope>
    <source>
        <strain evidence="10">CGMCC 1.6854</strain>
    </source>
</reference>
<dbReference type="InterPro" id="IPR011079">
    <property type="entry name" value="Ala_racemase_C"/>
</dbReference>
<dbReference type="GO" id="GO:0030170">
    <property type="term" value="F:pyridoxal phosphate binding"/>
    <property type="evidence" value="ECO:0007669"/>
    <property type="project" value="UniProtKB-UniRule"/>
</dbReference>
<evidence type="ECO:0000256" key="6">
    <source>
        <dbReference type="PIRSR" id="PIRSR600821-50"/>
    </source>
</evidence>
<feature type="modified residue" description="N6-(pyridoxal phosphate)lysine" evidence="5 6">
    <location>
        <position position="41"/>
    </location>
</feature>
<dbReference type="FunFam" id="2.40.37.10:FF:000006">
    <property type="entry name" value="Alanine racemase"/>
    <property type="match status" value="1"/>
</dbReference>